<name>A0A6J4NKV0_9PSEU</name>
<evidence type="ECO:0000256" key="1">
    <source>
        <dbReference type="SAM" id="MobiDB-lite"/>
    </source>
</evidence>
<accession>A0A6J4NKV0</accession>
<evidence type="ECO:0000313" key="2">
    <source>
        <dbReference type="EMBL" id="CAA9387547.1"/>
    </source>
</evidence>
<proteinExistence type="predicted"/>
<feature type="non-terminal residue" evidence="2">
    <location>
        <position position="1"/>
    </location>
</feature>
<feature type="non-terminal residue" evidence="2">
    <location>
        <position position="30"/>
    </location>
</feature>
<organism evidence="2">
    <name type="scientific">uncultured Pseudonocardia sp</name>
    <dbReference type="NCBI Taxonomy" id="211455"/>
    <lineage>
        <taxon>Bacteria</taxon>
        <taxon>Bacillati</taxon>
        <taxon>Actinomycetota</taxon>
        <taxon>Actinomycetes</taxon>
        <taxon>Pseudonocardiales</taxon>
        <taxon>Pseudonocardiaceae</taxon>
        <taxon>Pseudonocardia</taxon>
        <taxon>environmental samples</taxon>
    </lineage>
</organism>
<protein>
    <submittedName>
        <fullName evidence="2">Transcriptional regulator, DeoR family</fullName>
    </submittedName>
</protein>
<sequence>GCRRPGSRSTPSAAATVVSPCCPVSGPTSP</sequence>
<dbReference type="EMBL" id="CADCUS010000101">
    <property type="protein sequence ID" value="CAA9387547.1"/>
    <property type="molecule type" value="Genomic_DNA"/>
</dbReference>
<reference evidence="2" key="1">
    <citation type="submission" date="2020-02" db="EMBL/GenBank/DDBJ databases">
        <authorList>
            <person name="Meier V. D."/>
        </authorList>
    </citation>
    <scope>NUCLEOTIDE SEQUENCE</scope>
    <source>
        <strain evidence="2">AVDCRST_MAG66</strain>
    </source>
</reference>
<gene>
    <name evidence="2" type="ORF">AVDCRST_MAG66-707</name>
</gene>
<feature type="region of interest" description="Disordered" evidence="1">
    <location>
        <begin position="1"/>
        <end position="30"/>
    </location>
</feature>
<dbReference type="AlphaFoldDB" id="A0A6J4NKV0"/>